<dbReference type="Proteomes" id="UP000321058">
    <property type="component" value="Unassembled WGS sequence"/>
</dbReference>
<evidence type="ECO:0000313" key="4">
    <source>
        <dbReference type="Proteomes" id="UP000321058"/>
    </source>
</evidence>
<dbReference type="EMBL" id="BKAJ01000074">
    <property type="protein sequence ID" value="GEP57101.1"/>
    <property type="molecule type" value="Genomic_DNA"/>
</dbReference>
<dbReference type="Pfam" id="PF00582">
    <property type="entry name" value="Usp"/>
    <property type="match status" value="1"/>
</dbReference>
<comment type="similarity">
    <text evidence="1">Belongs to the universal stress protein A family.</text>
</comment>
<keyword evidence="4" id="KW-1185">Reference proteome</keyword>
<reference evidence="3 4" key="1">
    <citation type="submission" date="2019-07" db="EMBL/GenBank/DDBJ databases">
        <title>Whole genome shotgun sequence of Reyranella soli NBRC 108950.</title>
        <authorList>
            <person name="Hosoyama A."/>
            <person name="Uohara A."/>
            <person name="Ohji S."/>
            <person name="Ichikawa N."/>
        </authorList>
    </citation>
    <scope>NUCLEOTIDE SEQUENCE [LARGE SCALE GENOMIC DNA]</scope>
    <source>
        <strain evidence="3 4">NBRC 108950</strain>
    </source>
</reference>
<evidence type="ECO:0000256" key="1">
    <source>
        <dbReference type="ARBA" id="ARBA00008791"/>
    </source>
</evidence>
<protein>
    <recommendedName>
        <fullName evidence="2">UspA domain-containing protein</fullName>
    </recommendedName>
</protein>
<evidence type="ECO:0000259" key="2">
    <source>
        <dbReference type="Pfam" id="PF00582"/>
    </source>
</evidence>
<feature type="domain" description="UspA" evidence="2">
    <location>
        <begin position="10"/>
        <end position="69"/>
    </location>
</feature>
<proteinExistence type="inferred from homology"/>
<sequence>MAQGIGVAYATVKLEHEQVHQAIIETASKRGCDLIAMASHGRRGVAALVLGSVTTKVLTHSALPVLVYR</sequence>
<dbReference type="PANTHER" id="PTHR46268">
    <property type="entry name" value="STRESS RESPONSE PROTEIN NHAX"/>
    <property type="match status" value="1"/>
</dbReference>
<dbReference type="InterPro" id="IPR006016">
    <property type="entry name" value="UspA"/>
</dbReference>
<dbReference type="InterPro" id="IPR014729">
    <property type="entry name" value="Rossmann-like_a/b/a_fold"/>
</dbReference>
<dbReference type="PANTHER" id="PTHR46268:SF15">
    <property type="entry name" value="UNIVERSAL STRESS PROTEIN HP_0031"/>
    <property type="match status" value="1"/>
</dbReference>
<name>A0A512NDT2_9HYPH</name>
<dbReference type="PRINTS" id="PR01438">
    <property type="entry name" value="UNVRSLSTRESS"/>
</dbReference>
<dbReference type="SUPFAM" id="SSF52402">
    <property type="entry name" value="Adenine nucleotide alpha hydrolases-like"/>
    <property type="match status" value="1"/>
</dbReference>
<dbReference type="InterPro" id="IPR006015">
    <property type="entry name" value="Universal_stress_UspA"/>
</dbReference>
<comment type="caution">
    <text evidence="3">The sequence shown here is derived from an EMBL/GenBank/DDBJ whole genome shotgun (WGS) entry which is preliminary data.</text>
</comment>
<accession>A0A512NDT2</accession>
<dbReference type="AlphaFoldDB" id="A0A512NDT2"/>
<evidence type="ECO:0000313" key="3">
    <source>
        <dbReference type="EMBL" id="GEP57101.1"/>
    </source>
</evidence>
<dbReference type="Gene3D" id="3.40.50.620">
    <property type="entry name" value="HUPs"/>
    <property type="match status" value="1"/>
</dbReference>
<organism evidence="3 4">
    <name type="scientific">Reyranella soli</name>
    <dbReference type="NCBI Taxonomy" id="1230389"/>
    <lineage>
        <taxon>Bacteria</taxon>
        <taxon>Pseudomonadati</taxon>
        <taxon>Pseudomonadota</taxon>
        <taxon>Alphaproteobacteria</taxon>
        <taxon>Hyphomicrobiales</taxon>
        <taxon>Reyranellaceae</taxon>
        <taxon>Reyranella</taxon>
    </lineage>
</organism>
<gene>
    <name evidence="3" type="ORF">RSO01_42670</name>
</gene>